<dbReference type="Gene3D" id="1.10.357.10">
    <property type="entry name" value="Tetracycline Repressor, domain 2"/>
    <property type="match status" value="1"/>
</dbReference>
<evidence type="ECO:0000313" key="7">
    <source>
        <dbReference type="EMBL" id="RAI29124.1"/>
    </source>
</evidence>
<name>A0A327JUG4_9HYPH</name>
<dbReference type="SUPFAM" id="SSF46689">
    <property type="entry name" value="Homeodomain-like"/>
    <property type="match status" value="1"/>
</dbReference>
<keyword evidence="4" id="KW-0804">Transcription</keyword>
<feature type="DNA-binding region" description="H-T-H motif" evidence="5">
    <location>
        <begin position="33"/>
        <end position="52"/>
    </location>
</feature>
<dbReference type="PROSITE" id="PS50977">
    <property type="entry name" value="HTH_TETR_2"/>
    <property type="match status" value="1"/>
</dbReference>
<evidence type="ECO:0000256" key="1">
    <source>
        <dbReference type="ARBA" id="ARBA00022491"/>
    </source>
</evidence>
<dbReference type="InterPro" id="IPR041490">
    <property type="entry name" value="KstR2_TetR_C"/>
</dbReference>
<feature type="domain" description="HTH tetR-type" evidence="6">
    <location>
        <begin position="10"/>
        <end position="70"/>
    </location>
</feature>
<evidence type="ECO:0000256" key="4">
    <source>
        <dbReference type="ARBA" id="ARBA00023163"/>
    </source>
</evidence>
<dbReference type="EMBL" id="NPEV01000005">
    <property type="protein sequence ID" value="RAI29124.1"/>
    <property type="molecule type" value="Genomic_DNA"/>
</dbReference>
<dbReference type="Proteomes" id="UP000249299">
    <property type="component" value="Unassembled WGS sequence"/>
</dbReference>
<dbReference type="InterPro" id="IPR050109">
    <property type="entry name" value="HTH-type_TetR-like_transc_reg"/>
</dbReference>
<evidence type="ECO:0000256" key="5">
    <source>
        <dbReference type="PROSITE-ProRule" id="PRU00335"/>
    </source>
</evidence>
<dbReference type="AlphaFoldDB" id="A0A327JUG4"/>
<dbReference type="Pfam" id="PF17932">
    <property type="entry name" value="TetR_C_24"/>
    <property type="match status" value="1"/>
</dbReference>
<keyword evidence="3 5" id="KW-0238">DNA-binding</keyword>
<sequence length="206" mass="23045">MARPRAQDHTEKREAIYQTAARLFAEHGYDGTSMSQIAEACGVSKALLYHYYDNKEAVLFDIVDDHLERLLEAVGKVGEEHASPREKLEALCIALLEAYRDADAEHKVQINDLKRLPQARQDELKAKERALVAVFSDAIRGAVPSLGGGNPLLKPVTMSLFGMLNWQFLWFRPDGPISRRDFARLATQLVIEGATGVELEDLKRGD</sequence>
<proteinExistence type="predicted"/>
<dbReference type="GO" id="GO:0000976">
    <property type="term" value="F:transcription cis-regulatory region binding"/>
    <property type="evidence" value="ECO:0007669"/>
    <property type="project" value="TreeGrafter"/>
</dbReference>
<dbReference type="InterPro" id="IPR001647">
    <property type="entry name" value="HTH_TetR"/>
</dbReference>
<dbReference type="PANTHER" id="PTHR30055:SF175">
    <property type="entry name" value="HTH-TYPE TRANSCRIPTIONAL REPRESSOR KSTR2"/>
    <property type="match status" value="1"/>
</dbReference>
<dbReference type="PRINTS" id="PR00455">
    <property type="entry name" value="HTHTETR"/>
</dbReference>
<evidence type="ECO:0000313" key="8">
    <source>
        <dbReference type="Proteomes" id="UP000249299"/>
    </source>
</evidence>
<dbReference type="OrthoDB" id="9779746at2"/>
<reference evidence="7 8" key="1">
    <citation type="submission" date="2017-07" db="EMBL/GenBank/DDBJ databases">
        <title>Draft Genome Sequences of Select Purple Nonsulfur Bacteria.</title>
        <authorList>
            <person name="Lasarre B."/>
            <person name="Mckinlay J.B."/>
        </authorList>
    </citation>
    <scope>NUCLEOTIDE SEQUENCE [LARGE SCALE GENOMIC DNA]</scope>
    <source>
        <strain evidence="7 8">DSM 11290</strain>
    </source>
</reference>
<evidence type="ECO:0000256" key="3">
    <source>
        <dbReference type="ARBA" id="ARBA00023125"/>
    </source>
</evidence>
<dbReference type="FunFam" id="1.10.10.60:FF:000141">
    <property type="entry name" value="TetR family transcriptional regulator"/>
    <property type="match status" value="1"/>
</dbReference>
<dbReference type="Pfam" id="PF00440">
    <property type="entry name" value="TetR_N"/>
    <property type="match status" value="1"/>
</dbReference>
<dbReference type="PANTHER" id="PTHR30055">
    <property type="entry name" value="HTH-TYPE TRANSCRIPTIONAL REGULATOR RUTR"/>
    <property type="match status" value="1"/>
</dbReference>
<dbReference type="SUPFAM" id="SSF48498">
    <property type="entry name" value="Tetracyclin repressor-like, C-terminal domain"/>
    <property type="match status" value="1"/>
</dbReference>
<organism evidence="7 8">
    <name type="scientific">Rhodobium orientis</name>
    <dbReference type="NCBI Taxonomy" id="34017"/>
    <lineage>
        <taxon>Bacteria</taxon>
        <taxon>Pseudomonadati</taxon>
        <taxon>Pseudomonadota</taxon>
        <taxon>Alphaproteobacteria</taxon>
        <taxon>Hyphomicrobiales</taxon>
        <taxon>Rhodobiaceae</taxon>
        <taxon>Rhodobium</taxon>
    </lineage>
</organism>
<dbReference type="Gene3D" id="1.10.10.60">
    <property type="entry name" value="Homeodomain-like"/>
    <property type="match status" value="1"/>
</dbReference>
<comment type="caution">
    <text evidence="7">The sequence shown here is derived from an EMBL/GenBank/DDBJ whole genome shotgun (WGS) entry which is preliminary data.</text>
</comment>
<keyword evidence="8" id="KW-1185">Reference proteome</keyword>
<dbReference type="RefSeq" id="WP_111432980.1">
    <property type="nucleotide sequence ID" value="NZ_JACIGG010000005.1"/>
</dbReference>
<gene>
    <name evidence="7" type="ORF">CH339_03925</name>
</gene>
<protein>
    <submittedName>
        <fullName evidence="7">TetR family transcriptional regulator</fullName>
    </submittedName>
</protein>
<evidence type="ECO:0000256" key="2">
    <source>
        <dbReference type="ARBA" id="ARBA00023015"/>
    </source>
</evidence>
<accession>A0A327JUG4</accession>
<dbReference type="InterPro" id="IPR036271">
    <property type="entry name" value="Tet_transcr_reg_TetR-rel_C_sf"/>
</dbReference>
<evidence type="ECO:0000259" key="6">
    <source>
        <dbReference type="PROSITE" id="PS50977"/>
    </source>
</evidence>
<dbReference type="GO" id="GO:0003700">
    <property type="term" value="F:DNA-binding transcription factor activity"/>
    <property type="evidence" value="ECO:0007669"/>
    <property type="project" value="TreeGrafter"/>
</dbReference>
<dbReference type="InterPro" id="IPR009057">
    <property type="entry name" value="Homeodomain-like_sf"/>
</dbReference>
<keyword evidence="1" id="KW-0678">Repressor</keyword>
<keyword evidence="2" id="KW-0805">Transcription regulation</keyword>